<dbReference type="AlphaFoldDB" id="A0ABD5WT70"/>
<dbReference type="Pfam" id="PF24034">
    <property type="entry name" value="DUF7343"/>
    <property type="match status" value="1"/>
</dbReference>
<dbReference type="Proteomes" id="UP001596407">
    <property type="component" value="Unassembled WGS sequence"/>
</dbReference>
<proteinExistence type="predicted"/>
<sequence length="43" mass="4784">MTETDLSKATVSRTLDTLESKNLVERKRHGMGNIVELRSGPGR</sequence>
<dbReference type="InterPro" id="IPR055767">
    <property type="entry name" value="DUF7343"/>
</dbReference>
<organism evidence="2 3">
    <name type="scientific">Halorussus caseinilyticus</name>
    <dbReference type="NCBI Taxonomy" id="3034025"/>
    <lineage>
        <taxon>Archaea</taxon>
        <taxon>Methanobacteriati</taxon>
        <taxon>Methanobacteriota</taxon>
        <taxon>Stenosarchaea group</taxon>
        <taxon>Halobacteria</taxon>
        <taxon>Halobacteriales</taxon>
        <taxon>Haladaptataceae</taxon>
        <taxon>Halorussus</taxon>
    </lineage>
</organism>
<protein>
    <submittedName>
        <fullName evidence="2">Helix-turn-helix transcriptional regulator</fullName>
    </submittedName>
</protein>
<gene>
    <name evidence="2" type="ORF">ACFQJ6_15410</name>
</gene>
<evidence type="ECO:0000313" key="3">
    <source>
        <dbReference type="Proteomes" id="UP001596407"/>
    </source>
</evidence>
<evidence type="ECO:0000313" key="2">
    <source>
        <dbReference type="EMBL" id="MFC7081284.1"/>
    </source>
</evidence>
<keyword evidence="3" id="KW-1185">Reference proteome</keyword>
<dbReference type="InterPro" id="IPR036388">
    <property type="entry name" value="WH-like_DNA-bd_sf"/>
</dbReference>
<dbReference type="Gene3D" id="1.10.10.10">
    <property type="entry name" value="Winged helix-like DNA-binding domain superfamily/Winged helix DNA-binding domain"/>
    <property type="match status" value="1"/>
</dbReference>
<dbReference type="InterPro" id="IPR036390">
    <property type="entry name" value="WH_DNA-bd_sf"/>
</dbReference>
<reference evidence="2 3" key="1">
    <citation type="journal article" date="2019" name="Int. J. Syst. Evol. Microbiol.">
        <title>The Global Catalogue of Microorganisms (GCM) 10K type strain sequencing project: providing services to taxonomists for standard genome sequencing and annotation.</title>
        <authorList>
            <consortium name="The Broad Institute Genomics Platform"/>
            <consortium name="The Broad Institute Genome Sequencing Center for Infectious Disease"/>
            <person name="Wu L."/>
            <person name="Ma J."/>
        </authorList>
    </citation>
    <scope>NUCLEOTIDE SEQUENCE [LARGE SCALE GENOMIC DNA]</scope>
    <source>
        <strain evidence="2 3">DT72</strain>
    </source>
</reference>
<accession>A0ABD5WT70</accession>
<name>A0ABD5WT70_9EURY</name>
<dbReference type="SUPFAM" id="SSF46785">
    <property type="entry name" value="Winged helix' DNA-binding domain"/>
    <property type="match status" value="1"/>
</dbReference>
<feature type="domain" description="DUF7343" evidence="1">
    <location>
        <begin position="2"/>
        <end position="37"/>
    </location>
</feature>
<evidence type="ECO:0000259" key="1">
    <source>
        <dbReference type="Pfam" id="PF24034"/>
    </source>
</evidence>
<dbReference type="EMBL" id="JBHSZH010000005">
    <property type="protein sequence ID" value="MFC7081284.1"/>
    <property type="molecule type" value="Genomic_DNA"/>
</dbReference>
<comment type="caution">
    <text evidence="2">The sequence shown here is derived from an EMBL/GenBank/DDBJ whole genome shotgun (WGS) entry which is preliminary data.</text>
</comment>